<dbReference type="RefSeq" id="WP_323444983.1">
    <property type="nucleotide sequence ID" value="NZ_BSBI01000001.1"/>
</dbReference>
<gene>
    <name evidence="2" type="ORF">SYYSPA8_01215</name>
</gene>
<dbReference type="Proteomes" id="UP001291653">
    <property type="component" value="Unassembled WGS sequence"/>
</dbReference>
<sequence length="60" mass="5706">MKTADGQGMHRFTGLAVVLVLSGAALTVAVESGHTKPVGHPPSSTGSASGPVPAPAGAGD</sequence>
<reference evidence="2 3" key="1">
    <citation type="submission" date="2022-10" db="EMBL/GenBank/DDBJ databases">
        <title>Draft genome sequence of Streptomyces sp. YSPA8.</title>
        <authorList>
            <person name="Moriuchi R."/>
            <person name="Dohra H."/>
            <person name="Yamamura H."/>
            <person name="Kodani S."/>
        </authorList>
    </citation>
    <scope>NUCLEOTIDE SEQUENCE [LARGE SCALE GENOMIC DNA]</scope>
    <source>
        <strain evidence="2 3">YSPA8</strain>
    </source>
</reference>
<proteinExistence type="predicted"/>
<organism evidence="2 3">
    <name type="scientific">Streptomyces yaizuensis</name>
    <dbReference type="NCBI Taxonomy" id="2989713"/>
    <lineage>
        <taxon>Bacteria</taxon>
        <taxon>Bacillati</taxon>
        <taxon>Actinomycetota</taxon>
        <taxon>Actinomycetes</taxon>
        <taxon>Kitasatosporales</taxon>
        <taxon>Streptomycetaceae</taxon>
        <taxon>Streptomyces</taxon>
    </lineage>
</organism>
<feature type="region of interest" description="Disordered" evidence="1">
    <location>
        <begin position="33"/>
        <end position="60"/>
    </location>
</feature>
<name>A0ABQ5NR62_9ACTN</name>
<protein>
    <submittedName>
        <fullName evidence="2">Uncharacterized protein</fullName>
    </submittedName>
</protein>
<keyword evidence="3" id="KW-1185">Reference proteome</keyword>
<evidence type="ECO:0000313" key="2">
    <source>
        <dbReference type="EMBL" id="GLF92862.1"/>
    </source>
</evidence>
<comment type="caution">
    <text evidence="2">The sequence shown here is derived from an EMBL/GenBank/DDBJ whole genome shotgun (WGS) entry which is preliminary data.</text>
</comment>
<evidence type="ECO:0000313" key="3">
    <source>
        <dbReference type="Proteomes" id="UP001291653"/>
    </source>
</evidence>
<evidence type="ECO:0000256" key="1">
    <source>
        <dbReference type="SAM" id="MobiDB-lite"/>
    </source>
</evidence>
<accession>A0ABQ5NR62</accession>
<dbReference type="EMBL" id="BSBI01000001">
    <property type="protein sequence ID" value="GLF92862.1"/>
    <property type="molecule type" value="Genomic_DNA"/>
</dbReference>
<feature type="compositionally biased region" description="Low complexity" evidence="1">
    <location>
        <begin position="41"/>
        <end position="60"/>
    </location>
</feature>